<feature type="compositionally biased region" description="Acidic residues" evidence="1">
    <location>
        <begin position="95"/>
        <end position="107"/>
    </location>
</feature>
<feature type="region of interest" description="Disordered" evidence="1">
    <location>
        <begin position="87"/>
        <end position="107"/>
    </location>
</feature>
<dbReference type="AlphaFoldDB" id="A0AAJ7WVD0"/>
<dbReference type="CTD" id="133342816"/>
<dbReference type="KEGG" id="pmrn:116942894"/>
<dbReference type="Proteomes" id="UP001318040">
    <property type="component" value="Chromosome 16"/>
</dbReference>
<gene>
    <name evidence="3" type="primary">C16H4orf46</name>
</gene>
<evidence type="ECO:0000256" key="1">
    <source>
        <dbReference type="SAM" id="MobiDB-lite"/>
    </source>
</evidence>
<name>A0AAJ7WVD0_PETMA</name>
<keyword evidence="2" id="KW-1185">Reference proteome</keyword>
<dbReference type="RefSeq" id="XP_032811207.1">
    <property type="nucleotide sequence ID" value="XM_032955316.1"/>
</dbReference>
<accession>A0AAJ7WVD0</accession>
<evidence type="ECO:0000313" key="2">
    <source>
        <dbReference type="Proteomes" id="UP001318040"/>
    </source>
</evidence>
<proteinExistence type="predicted"/>
<organism evidence="2 3">
    <name type="scientific">Petromyzon marinus</name>
    <name type="common">Sea lamprey</name>
    <dbReference type="NCBI Taxonomy" id="7757"/>
    <lineage>
        <taxon>Eukaryota</taxon>
        <taxon>Metazoa</taxon>
        <taxon>Chordata</taxon>
        <taxon>Craniata</taxon>
        <taxon>Vertebrata</taxon>
        <taxon>Cyclostomata</taxon>
        <taxon>Hyperoartia</taxon>
        <taxon>Petromyzontiformes</taxon>
        <taxon>Petromyzontidae</taxon>
        <taxon>Petromyzon</taxon>
    </lineage>
</organism>
<evidence type="ECO:0000313" key="3">
    <source>
        <dbReference type="RefSeq" id="XP_032811207.1"/>
    </source>
</evidence>
<sequence>MSGDLTVQDRGDASTQSPGREPSDAVELREELQLYVERATEKLVELLSLTEAAAQGVQSLSEQCSQNARFIRAWVLFIRSGRGIQGPTVPNPMVLEEEMEEEGDPAQ</sequence>
<reference evidence="3" key="1">
    <citation type="submission" date="2025-08" db="UniProtKB">
        <authorList>
            <consortium name="RefSeq"/>
        </authorList>
    </citation>
    <scope>IDENTIFICATION</scope>
    <source>
        <tissue evidence="3">Sperm</tissue>
    </source>
</reference>
<feature type="region of interest" description="Disordered" evidence="1">
    <location>
        <begin position="1"/>
        <end position="26"/>
    </location>
</feature>
<protein>
    <submittedName>
        <fullName evidence="3">Renal cancer differentiation gene 1 protein</fullName>
    </submittedName>
</protein>